<dbReference type="EMBL" id="KV460206">
    <property type="protein sequence ID" value="OBU01294.1"/>
    <property type="molecule type" value="Genomic_DNA"/>
</dbReference>
<dbReference type="InterPro" id="IPR033140">
    <property type="entry name" value="Lipase_GDXG_put_SER_AS"/>
</dbReference>
<feature type="compositionally biased region" description="Polar residues" evidence="4">
    <location>
        <begin position="32"/>
        <end position="45"/>
    </location>
</feature>
<dbReference type="InterPro" id="IPR013094">
    <property type="entry name" value="AB_hydrolase_3"/>
</dbReference>
<dbReference type="InterPro" id="IPR050300">
    <property type="entry name" value="GDXG_lipolytic_enzyme"/>
</dbReference>
<feature type="domain" description="Alpha/beta hydrolase fold-3" evidence="5">
    <location>
        <begin position="221"/>
        <end position="460"/>
    </location>
</feature>
<evidence type="ECO:0000313" key="6">
    <source>
        <dbReference type="EMBL" id="OBU01294.1"/>
    </source>
</evidence>
<dbReference type="OrthoDB" id="5354320at2759"/>
<dbReference type="PROSITE" id="PS01174">
    <property type="entry name" value="LIPASE_GDXG_SER"/>
    <property type="match status" value="1"/>
</dbReference>
<protein>
    <recommendedName>
        <fullName evidence="5">Alpha/beta hydrolase fold-3 domain-containing protein</fullName>
    </recommendedName>
</protein>
<dbReference type="PANTHER" id="PTHR48081:SF25">
    <property type="entry name" value="PUTATIVE (AFU_ORTHOLOGUE AFUA_3G11560)-RELATED"/>
    <property type="match status" value="1"/>
</dbReference>
<dbReference type="InterPro" id="IPR029058">
    <property type="entry name" value="AB_hydrolase_fold"/>
</dbReference>
<dbReference type="Proteomes" id="UP000091956">
    <property type="component" value="Unassembled WGS sequence"/>
</dbReference>
<reference evidence="7" key="2">
    <citation type="journal article" date="2018" name="Nat. Commun.">
        <title>Extreme sensitivity to ultraviolet light in the fungal pathogen causing white-nose syndrome of bats.</title>
        <authorList>
            <person name="Palmer J.M."/>
            <person name="Drees K.P."/>
            <person name="Foster J.T."/>
            <person name="Lindner D.L."/>
        </authorList>
    </citation>
    <scope>NUCLEOTIDE SEQUENCE [LARGE SCALE GENOMIC DNA]</scope>
    <source>
        <strain evidence="7">UAMH 10579</strain>
    </source>
</reference>
<comment type="similarity">
    <text evidence="1">Belongs to the 'GDXG' lipolytic enzyme family.</text>
</comment>
<dbReference type="RefSeq" id="XP_018135026.1">
    <property type="nucleotide sequence ID" value="XM_018269870.2"/>
</dbReference>
<keyword evidence="2" id="KW-0378">Hydrolase</keyword>
<dbReference type="PROSITE" id="PS01173">
    <property type="entry name" value="LIPASE_GDXG_HIS"/>
    <property type="match status" value="1"/>
</dbReference>
<dbReference type="GO" id="GO:0016787">
    <property type="term" value="F:hydrolase activity"/>
    <property type="evidence" value="ECO:0007669"/>
    <property type="project" value="UniProtKB-KW"/>
</dbReference>
<dbReference type="InterPro" id="IPR002168">
    <property type="entry name" value="Lipase_GDXG_HIS_AS"/>
</dbReference>
<feature type="region of interest" description="Disordered" evidence="4">
    <location>
        <begin position="1"/>
        <end position="59"/>
    </location>
</feature>
<evidence type="ECO:0000259" key="5">
    <source>
        <dbReference type="Pfam" id="PF07859"/>
    </source>
</evidence>
<dbReference type="Pfam" id="PF07859">
    <property type="entry name" value="Abhydrolase_3"/>
    <property type="match status" value="1"/>
</dbReference>
<dbReference type="STRING" id="342668.A0A2P2SWX0"/>
<dbReference type="GeneID" id="28833724"/>
<feature type="active site" evidence="3">
    <location>
        <position position="302"/>
    </location>
</feature>
<dbReference type="PANTHER" id="PTHR48081">
    <property type="entry name" value="AB HYDROLASE SUPERFAMILY PROTEIN C4A8.06C"/>
    <property type="match status" value="1"/>
</dbReference>
<sequence>MADPAHTRPKAGDKRASSPRFPRRNSIIDDITSGTQIGGSPSALSPQPPNNAPRNRPAAAMDWSQPLPIIKALAPKVPMIGKTALMHSLGLSETSKYWDLRTAVTINVIRSFVFPPEPTSVGKSQHISLRDPGVKGKVWIANVSLPFTPDDDDVRQAIFGAIDHLAGAPQGDLYTAPELAEITAEWTGYRAGATSSTPPLDASDADKYAAMMKEVVSPTTVLYLHGGAYYLMDPATHRPTTARLAKHTTGRVLSIRYRLAPQHPFPAPLIDALVAYLTLLYPPPGALHTAVAPEHIVLSGDSAGGNLATSLLLLLLTLQRQSRTVLWGGFPRSVPLPAGTALVSPWMDITGSSPSCADYAHFDYLPGRTAYPNGMEYAPDAIWPVTPARTALHVDDALLLHPLVSPLAAKEELWTGAPPVWMVTGWELLSDEDRAVAGRMAGAGVKVRYLEFEAMPHCFAMVVEGSAVARKCIREWAGWMKKVVEAPGSVGVGGTVVGFKKLEEKRVDVKGLDEGWEVTMGRMKERFKKNEERKAAAAKL</sequence>
<proteinExistence type="inferred from homology"/>
<evidence type="ECO:0000256" key="2">
    <source>
        <dbReference type="ARBA" id="ARBA00022801"/>
    </source>
</evidence>
<dbReference type="SUPFAM" id="SSF53474">
    <property type="entry name" value="alpha/beta-Hydrolases"/>
    <property type="match status" value="1"/>
</dbReference>
<accession>A0A2P2SWX0</accession>
<dbReference type="Gene3D" id="3.40.50.1820">
    <property type="entry name" value="alpha/beta hydrolase"/>
    <property type="match status" value="1"/>
</dbReference>
<evidence type="ECO:0000256" key="3">
    <source>
        <dbReference type="PROSITE-ProRule" id="PRU10038"/>
    </source>
</evidence>
<reference evidence="6 7" key="1">
    <citation type="submission" date="2016-03" db="EMBL/GenBank/DDBJ databases">
        <title>Comparative genomics of Pseudogymnoascus destructans, the fungus causing white-nose syndrome of bats.</title>
        <authorList>
            <person name="Palmer J.M."/>
            <person name="Drees K.P."/>
            <person name="Foster J.T."/>
            <person name="Lindner D.L."/>
        </authorList>
    </citation>
    <scope>NUCLEOTIDE SEQUENCE [LARGE SCALE GENOMIC DNA]</scope>
    <source>
        <strain evidence="6 7">UAMH 10579</strain>
    </source>
</reference>
<name>A0A2P2SWX0_9PEZI</name>
<keyword evidence="7" id="KW-1185">Reference proteome</keyword>
<organism evidence="6 7">
    <name type="scientific">Pseudogymnoascus verrucosus</name>
    <dbReference type="NCBI Taxonomy" id="342668"/>
    <lineage>
        <taxon>Eukaryota</taxon>
        <taxon>Fungi</taxon>
        <taxon>Dikarya</taxon>
        <taxon>Ascomycota</taxon>
        <taxon>Pezizomycotina</taxon>
        <taxon>Leotiomycetes</taxon>
        <taxon>Thelebolales</taxon>
        <taxon>Thelebolaceae</taxon>
        <taxon>Pseudogymnoascus</taxon>
    </lineage>
</organism>
<evidence type="ECO:0000256" key="1">
    <source>
        <dbReference type="ARBA" id="ARBA00010515"/>
    </source>
</evidence>
<gene>
    <name evidence="6" type="ORF">VE01_00338</name>
</gene>
<evidence type="ECO:0000313" key="7">
    <source>
        <dbReference type="Proteomes" id="UP000091956"/>
    </source>
</evidence>
<evidence type="ECO:0000256" key="4">
    <source>
        <dbReference type="SAM" id="MobiDB-lite"/>
    </source>
</evidence>
<dbReference type="AlphaFoldDB" id="A0A2P2SWX0"/>